<comment type="caution">
    <text evidence="2">The sequence shown here is derived from an EMBL/GenBank/DDBJ whole genome shotgun (WGS) entry which is preliminary data.</text>
</comment>
<protein>
    <submittedName>
        <fullName evidence="2">AMP-binding protein</fullName>
    </submittedName>
</protein>
<keyword evidence="3" id="KW-1185">Reference proteome</keyword>
<reference evidence="2 3" key="1">
    <citation type="submission" date="2021-12" db="EMBL/GenBank/DDBJ databases">
        <title>Genome sequence of Kibdelosporangium philippinense ATCC 49844.</title>
        <authorList>
            <person name="Fedorov E.A."/>
            <person name="Omeragic M."/>
            <person name="Shalygina K.F."/>
            <person name="Maclea K.S."/>
        </authorList>
    </citation>
    <scope>NUCLEOTIDE SEQUENCE [LARGE SCALE GENOMIC DNA]</scope>
    <source>
        <strain evidence="2 3">ATCC 49844</strain>
    </source>
</reference>
<dbReference type="InterPro" id="IPR042099">
    <property type="entry name" value="ANL_N_sf"/>
</dbReference>
<dbReference type="Gene3D" id="3.40.50.12780">
    <property type="entry name" value="N-terminal domain of ligase-like"/>
    <property type="match status" value="1"/>
</dbReference>
<name>A0ABS8ZBA0_9PSEU</name>
<gene>
    <name evidence="2" type="ORF">LWC34_13385</name>
</gene>
<evidence type="ECO:0000313" key="3">
    <source>
        <dbReference type="Proteomes" id="UP001521150"/>
    </source>
</evidence>
<dbReference type="SUPFAM" id="SSF56801">
    <property type="entry name" value="Acetyl-CoA synthetase-like"/>
    <property type="match status" value="1"/>
</dbReference>
<accession>A0ABS8ZBA0</accession>
<sequence length="236" mass="25101">MAADLLVDVLNAARAHRSCPAITDRRTTITYGQLLASVLGTAQRLRDNGFQAGSRMLFSIRPGVRAVVLALGTVAAGGTVVPFQPDGDPEMFESRLDLVKPTWAAAESIVYATGVPGVRSFARRPGIPSYRKLDVRHIRSGPWLPGVPRGALSAAKLAEPVRFNEFPACSPNQAAVVTFATGTTVEHTRGALGTVLRTLARRGSLGTGDQVRTEHLRLGLPALLTGAQWTIGATER</sequence>
<feature type="domain" description="AMP-dependent synthetase/ligase" evidence="1">
    <location>
        <begin position="12"/>
        <end position="184"/>
    </location>
</feature>
<organism evidence="2 3">
    <name type="scientific">Kibdelosporangium philippinense</name>
    <dbReference type="NCBI Taxonomy" id="211113"/>
    <lineage>
        <taxon>Bacteria</taxon>
        <taxon>Bacillati</taxon>
        <taxon>Actinomycetota</taxon>
        <taxon>Actinomycetes</taxon>
        <taxon>Pseudonocardiales</taxon>
        <taxon>Pseudonocardiaceae</taxon>
        <taxon>Kibdelosporangium</taxon>
    </lineage>
</organism>
<evidence type="ECO:0000259" key="1">
    <source>
        <dbReference type="Pfam" id="PF00501"/>
    </source>
</evidence>
<dbReference type="Pfam" id="PF00501">
    <property type="entry name" value="AMP-binding"/>
    <property type="match status" value="1"/>
</dbReference>
<dbReference type="InterPro" id="IPR000873">
    <property type="entry name" value="AMP-dep_synth/lig_dom"/>
</dbReference>
<dbReference type="EMBL" id="JAJVCN010000001">
    <property type="protein sequence ID" value="MCE7003813.1"/>
    <property type="molecule type" value="Genomic_DNA"/>
</dbReference>
<dbReference type="RefSeq" id="WP_233725373.1">
    <property type="nucleotide sequence ID" value="NZ_JAJVCN010000001.1"/>
</dbReference>
<evidence type="ECO:0000313" key="2">
    <source>
        <dbReference type="EMBL" id="MCE7003813.1"/>
    </source>
</evidence>
<proteinExistence type="predicted"/>
<dbReference type="Proteomes" id="UP001521150">
    <property type="component" value="Unassembled WGS sequence"/>
</dbReference>